<evidence type="ECO:0000313" key="2">
    <source>
        <dbReference type="Proteomes" id="UP000887159"/>
    </source>
</evidence>
<name>A0A8X6S4R0_TRICX</name>
<gene>
    <name evidence="1" type="primary">NCL1_21150</name>
    <name evidence="1" type="ORF">TNCV_2138811</name>
</gene>
<dbReference type="EMBL" id="BMAU01021221">
    <property type="protein sequence ID" value="GFY00483.1"/>
    <property type="molecule type" value="Genomic_DNA"/>
</dbReference>
<reference evidence="1" key="1">
    <citation type="submission" date="2020-08" db="EMBL/GenBank/DDBJ databases">
        <title>Multicomponent nature underlies the extraordinary mechanical properties of spider dragline silk.</title>
        <authorList>
            <person name="Kono N."/>
            <person name="Nakamura H."/>
            <person name="Mori M."/>
            <person name="Yoshida Y."/>
            <person name="Ohtoshi R."/>
            <person name="Malay A.D."/>
            <person name="Moran D.A.P."/>
            <person name="Tomita M."/>
            <person name="Numata K."/>
            <person name="Arakawa K."/>
        </authorList>
    </citation>
    <scope>NUCLEOTIDE SEQUENCE</scope>
</reference>
<comment type="caution">
    <text evidence="1">The sequence shown here is derived from an EMBL/GenBank/DDBJ whole genome shotgun (WGS) entry which is preliminary data.</text>
</comment>
<accession>A0A8X6S4R0</accession>
<organism evidence="1 2">
    <name type="scientific">Trichonephila clavipes</name>
    <name type="common">Golden silk orbweaver</name>
    <name type="synonym">Nephila clavipes</name>
    <dbReference type="NCBI Taxonomy" id="2585209"/>
    <lineage>
        <taxon>Eukaryota</taxon>
        <taxon>Metazoa</taxon>
        <taxon>Ecdysozoa</taxon>
        <taxon>Arthropoda</taxon>
        <taxon>Chelicerata</taxon>
        <taxon>Arachnida</taxon>
        <taxon>Araneae</taxon>
        <taxon>Araneomorphae</taxon>
        <taxon>Entelegynae</taxon>
        <taxon>Araneoidea</taxon>
        <taxon>Nephilidae</taxon>
        <taxon>Trichonephila</taxon>
    </lineage>
</organism>
<keyword evidence="2" id="KW-1185">Reference proteome</keyword>
<dbReference type="Proteomes" id="UP000887159">
    <property type="component" value="Unassembled WGS sequence"/>
</dbReference>
<protein>
    <submittedName>
        <fullName evidence="1">Uncharacterized protein</fullName>
    </submittedName>
</protein>
<sequence>MFSEVPLDMQEVVDRLELVYKNFTSKLKTEAKFKIFSLTITGNASSLLNDSQFQKTWNNIDFLTFDPSYASHGSKESPDVYFDVTRTIDLVLARGFPRSKLLLPISLLKSLEKITNESFVDGMYPKFDQTRRLPNFPSQMICSIGGKSGDRAGQGRVVMWRRQSCDVLVVCGRALSC</sequence>
<dbReference type="AlphaFoldDB" id="A0A8X6S4R0"/>
<evidence type="ECO:0000313" key="1">
    <source>
        <dbReference type="EMBL" id="GFY00483.1"/>
    </source>
</evidence>
<proteinExistence type="predicted"/>